<dbReference type="AlphaFoldDB" id="A0A2V3U6L8"/>
<dbReference type="GO" id="GO:0030151">
    <property type="term" value="F:molybdenum ion binding"/>
    <property type="evidence" value="ECO:0007669"/>
    <property type="project" value="InterPro"/>
</dbReference>
<dbReference type="SUPFAM" id="SSF50800">
    <property type="entry name" value="PK beta-barrel domain-like"/>
    <property type="match status" value="1"/>
</dbReference>
<comment type="caution">
    <text evidence="2">The sequence shown here is derived from an EMBL/GenBank/DDBJ whole genome shotgun (WGS) entry which is preliminary data.</text>
</comment>
<dbReference type="GO" id="GO:0003824">
    <property type="term" value="F:catalytic activity"/>
    <property type="evidence" value="ECO:0007669"/>
    <property type="project" value="InterPro"/>
</dbReference>
<evidence type="ECO:0000259" key="1">
    <source>
        <dbReference type="PROSITE" id="PS51340"/>
    </source>
</evidence>
<sequence length="180" mass="19066">MSGIVVAVSRALGHAFSKVNQDQIRLIVGQGVEGDAHCGETVKHRSRVRVDPTQPNLRQVHLIHGELFDELRQAGFSVTPGAMGENIATRGVDLLSLPTGTVLTIGGEAAVEITGLRNPCGQINDFQPGLLKAVLGRDAKGGLIRKAGVMAIVLRDGVVRTGDTIAIQRPSPPHRPLEPV</sequence>
<dbReference type="Proteomes" id="UP000248021">
    <property type="component" value="Unassembled WGS sequence"/>
</dbReference>
<dbReference type="OrthoDB" id="9786134at2"/>
<feature type="domain" description="MOSC" evidence="1">
    <location>
        <begin position="19"/>
        <end position="168"/>
    </location>
</feature>
<keyword evidence="3" id="KW-1185">Reference proteome</keyword>
<dbReference type="PROSITE" id="PS51340">
    <property type="entry name" value="MOSC"/>
    <property type="match status" value="1"/>
</dbReference>
<dbReference type="GO" id="GO:0030170">
    <property type="term" value="F:pyridoxal phosphate binding"/>
    <property type="evidence" value="ECO:0007669"/>
    <property type="project" value="InterPro"/>
</dbReference>
<dbReference type="InterPro" id="IPR052716">
    <property type="entry name" value="MOSC_domain"/>
</dbReference>
<proteinExistence type="predicted"/>
<dbReference type="Pfam" id="PF03473">
    <property type="entry name" value="MOSC"/>
    <property type="match status" value="1"/>
</dbReference>
<dbReference type="PANTHER" id="PTHR36930:SF1">
    <property type="entry name" value="MOSC DOMAIN-CONTAINING PROTEIN"/>
    <property type="match status" value="1"/>
</dbReference>
<evidence type="ECO:0000313" key="3">
    <source>
        <dbReference type="Proteomes" id="UP000248021"/>
    </source>
</evidence>
<dbReference type="EMBL" id="QJJK01000006">
    <property type="protein sequence ID" value="PXW58154.1"/>
    <property type="molecule type" value="Genomic_DNA"/>
</dbReference>
<name>A0A2V3U6L8_9HYPH</name>
<protein>
    <submittedName>
        <fullName evidence="2">MOSC domain-containing protein</fullName>
    </submittedName>
</protein>
<dbReference type="InterPro" id="IPR011037">
    <property type="entry name" value="Pyrv_Knase-like_insert_dom_sf"/>
</dbReference>
<evidence type="ECO:0000313" key="2">
    <source>
        <dbReference type="EMBL" id="PXW58154.1"/>
    </source>
</evidence>
<dbReference type="Gene3D" id="2.40.33.20">
    <property type="entry name" value="PK beta-barrel domain-like"/>
    <property type="match status" value="1"/>
</dbReference>
<organism evidence="2 3">
    <name type="scientific">Chelatococcus asaccharovorans</name>
    <dbReference type="NCBI Taxonomy" id="28210"/>
    <lineage>
        <taxon>Bacteria</taxon>
        <taxon>Pseudomonadati</taxon>
        <taxon>Pseudomonadota</taxon>
        <taxon>Alphaproteobacteria</taxon>
        <taxon>Hyphomicrobiales</taxon>
        <taxon>Chelatococcaceae</taxon>
        <taxon>Chelatococcus</taxon>
    </lineage>
</organism>
<reference evidence="2 3" key="1">
    <citation type="submission" date="2018-05" db="EMBL/GenBank/DDBJ databases">
        <title>Genomic Encyclopedia of Type Strains, Phase IV (KMG-IV): sequencing the most valuable type-strain genomes for metagenomic binning, comparative biology and taxonomic classification.</title>
        <authorList>
            <person name="Goeker M."/>
        </authorList>
    </citation>
    <scope>NUCLEOTIDE SEQUENCE [LARGE SCALE GENOMIC DNA]</scope>
    <source>
        <strain evidence="2 3">DSM 6462</strain>
    </source>
</reference>
<dbReference type="InterPro" id="IPR005302">
    <property type="entry name" value="MoCF_Sase_C"/>
</dbReference>
<dbReference type="PANTHER" id="PTHR36930">
    <property type="entry name" value="METAL-SULFUR CLUSTER BIOSYNTHESIS PROTEINS YUAD-RELATED"/>
    <property type="match status" value="1"/>
</dbReference>
<dbReference type="RefSeq" id="WP_110375447.1">
    <property type="nucleotide sequence ID" value="NZ_JAHBRY010000001.1"/>
</dbReference>
<gene>
    <name evidence="2" type="ORF">C7450_106330</name>
</gene>
<accession>A0A2V3U6L8</accession>